<protein>
    <submittedName>
        <fullName evidence="2">Uncharacterized protein</fullName>
    </submittedName>
</protein>
<accession>A0A4Y2IYZ0</accession>
<feature type="compositionally biased region" description="Basic and acidic residues" evidence="1">
    <location>
        <begin position="118"/>
        <end position="136"/>
    </location>
</feature>
<organism evidence="2 3">
    <name type="scientific">Araneus ventricosus</name>
    <name type="common">Orbweaver spider</name>
    <name type="synonym">Epeira ventricosa</name>
    <dbReference type="NCBI Taxonomy" id="182803"/>
    <lineage>
        <taxon>Eukaryota</taxon>
        <taxon>Metazoa</taxon>
        <taxon>Ecdysozoa</taxon>
        <taxon>Arthropoda</taxon>
        <taxon>Chelicerata</taxon>
        <taxon>Arachnida</taxon>
        <taxon>Araneae</taxon>
        <taxon>Araneomorphae</taxon>
        <taxon>Entelegynae</taxon>
        <taxon>Araneoidea</taxon>
        <taxon>Araneidae</taxon>
        <taxon>Araneus</taxon>
    </lineage>
</organism>
<reference evidence="2 3" key="1">
    <citation type="journal article" date="2019" name="Sci. Rep.">
        <title>Orb-weaving spider Araneus ventricosus genome elucidates the spidroin gene catalogue.</title>
        <authorList>
            <person name="Kono N."/>
            <person name="Nakamura H."/>
            <person name="Ohtoshi R."/>
            <person name="Moran D.A.P."/>
            <person name="Shinohara A."/>
            <person name="Yoshida Y."/>
            <person name="Fujiwara M."/>
            <person name="Mori M."/>
            <person name="Tomita M."/>
            <person name="Arakawa K."/>
        </authorList>
    </citation>
    <scope>NUCLEOTIDE SEQUENCE [LARGE SCALE GENOMIC DNA]</scope>
</reference>
<comment type="caution">
    <text evidence="2">The sequence shown here is derived from an EMBL/GenBank/DDBJ whole genome shotgun (WGS) entry which is preliminary data.</text>
</comment>
<evidence type="ECO:0000256" key="1">
    <source>
        <dbReference type="SAM" id="MobiDB-lite"/>
    </source>
</evidence>
<sequence length="230" mass="25601">MKVSTYLSPGCTAFSHINGFHFPRVGNTSSTFPSRRSTPFPTNGRPSVNQTFFSDSPAGSHSAWSQAESLCSPLLLLVGCTAIKYLLTRATSHDRQDAKLPSTPVGSGLGGRGQAKRSPKDSAKSRAEKKERDSRLAHPLKYRRRETRHSDVRPRFQLVKGPKGTPSISPDTHSEKFAILWTSYRMQKQQVIPRDGDFIPARPALKEQSKLHQENPKKPPKNPKNFKSPN</sequence>
<feature type="compositionally biased region" description="Basic residues" evidence="1">
    <location>
        <begin position="138"/>
        <end position="147"/>
    </location>
</feature>
<evidence type="ECO:0000313" key="2">
    <source>
        <dbReference type="EMBL" id="GBM82864.1"/>
    </source>
</evidence>
<feature type="region of interest" description="Disordered" evidence="1">
    <location>
        <begin position="92"/>
        <end position="171"/>
    </location>
</feature>
<feature type="compositionally biased region" description="Basic and acidic residues" evidence="1">
    <location>
        <begin position="204"/>
        <end position="217"/>
    </location>
</feature>
<dbReference type="AlphaFoldDB" id="A0A4Y2IYZ0"/>
<evidence type="ECO:0000313" key="3">
    <source>
        <dbReference type="Proteomes" id="UP000499080"/>
    </source>
</evidence>
<dbReference type="EMBL" id="BGPR01003039">
    <property type="protein sequence ID" value="GBM82864.1"/>
    <property type="molecule type" value="Genomic_DNA"/>
</dbReference>
<name>A0A4Y2IYZ0_ARAVE</name>
<proteinExistence type="predicted"/>
<dbReference type="Proteomes" id="UP000499080">
    <property type="component" value="Unassembled WGS sequence"/>
</dbReference>
<keyword evidence="3" id="KW-1185">Reference proteome</keyword>
<gene>
    <name evidence="2" type="ORF">AVEN_219973_1</name>
</gene>
<feature type="region of interest" description="Disordered" evidence="1">
    <location>
        <begin position="194"/>
        <end position="230"/>
    </location>
</feature>